<keyword evidence="1" id="KW-0472">Membrane</keyword>
<evidence type="ECO:0000313" key="2">
    <source>
        <dbReference type="EMBL" id="SFB88897.1"/>
    </source>
</evidence>
<sequence length="178" mass="20566">MNEIHLSRSFLKRPLNSVVLILIVVLVTEILSWSMSYTAKSQRIEAAGGLWQYISLLVRIMVIPEVVSAIIITLVINLVHRWFKVRSVAADWFSVAKYELSFLPVLGLVYFLFIPFTQSIRYLLAKLPAYSFSDYWNGYILTSYTWPVYFVYLLPVLLLGYSALNLSLLIDFLKQDKT</sequence>
<proteinExistence type="predicted"/>
<name>A0A1I1EPF3_9BACT</name>
<evidence type="ECO:0000313" key="3">
    <source>
        <dbReference type="Proteomes" id="UP000198598"/>
    </source>
</evidence>
<dbReference type="RefSeq" id="WP_093822447.1">
    <property type="nucleotide sequence ID" value="NZ_FOLQ01000001.1"/>
</dbReference>
<dbReference type="Proteomes" id="UP000198598">
    <property type="component" value="Unassembled WGS sequence"/>
</dbReference>
<dbReference type="STRING" id="662367.SAMN05216167_10122"/>
<dbReference type="OrthoDB" id="1187461at2"/>
<organism evidence="2 3">
    <name type="scientific">Spirosoma endophyticum</name>
    <dbReference type="NCBI Taxonomy" id="662367"/>
    <lineage>
        <taxon>Bacteria</taxon>
        <taxon>Pseudomonadati</taxon>
        <taxon>Bacteroidota</taxon>
        <taxon>Cytophagia</taxon>
        <taxon>Cytophagales</taxon>
        <taxon>Cytophagaceae</taxon>
        <taxon>Spirosoma</taxon>
    </lineage>
</organism>
<protein>
    <submittedName>
        <fullName evidence="2">Uncharacterized protein</fullName>
    </submittedName>
</protein>
<accession>A0A1I1EPF3</accession>
<feature type="transmembrane region" description="Helical" evidence="1">
    <location>
        <begin position="56"/>
        <end position="79"/>
    </location>
</feature>
<evidence type="ECO:0000256" key="1">
    <source>
        <dbReference type="SAM" id="Phobius"/>
    </source>
</evidence>
<reference evidence="2 3" key="1">
    <citation type="submission" date="2016-10" db="EMBL/GenBank/DDBJ databases">
        <authorList>
            <person name="de Groot N.N."/>
        </authorList>
    </citation>
    <scope>NUCLEOTIDE SEQUENCE [LARGE SCALE GENOMIC DNA]</scope>
    <source>
        <strain evidence="2 3">DSM 26130</strain>
    </source>
</reference>
<feature type="transmembrane region" description="Helical" evidence="1">
    <location>
        <begin position="15"/>
        <end position="36"/>
    </location>
</feature>
<keyword evidence="1" id="KW-0812">Transmembrane</keyword>
<dbReference type="AlphaFoldDB" id="A0A1I1EPF3"/>
<dbReference type="EMBL" id="FOLQ01000001">
    <property type="protein sequence ID" value="SFB88897.1"/>
    <property type="molecule type" value="Genomic_DNA"/>
</dbReference>
<keyword evidence="3" id="KW-1185">Reference proteome</keyword>
<feature type="transmembrane region" description="Helical" evidence="1">
    <location>
        <begin position="144"/>
        <end position="170"/>
    </location>
</feature>
<gene>
    <name evidence="2" type="ORF">SAMN05216167_10122</name>
</gene>
<feature type="transmembrane region" description="Helical" evidence="1">
    <location>
        <begin position="100"/>
        <end position="124"/>
    </location>
</feature>
<keyword evidence="1" id="KW-1133">Transmembrane helix</keyword>